<evidence type="ECO:0000256" key="1">
    <source>
        <dbReference type="ARBA" id="ARBA00004477"/>
    </source>
</evidence>
<proteinExistence type="inferred from homology"/>
<feature type="transmembrane region" description="Helical" evidence="10">
    <location>
        <begin position="577"/>
        <end position="596"/>
    </location>
</feature>
<feature type="transmembrane region" description="Helical" evidence="10">
    <location>
        <begin position="546"/>
        <end position="565"/>
    </location>
</feature>
<evidence type="ECO:0000256" key="2">
    <source>
        <dbReference type="ARBA" id="ARBA00004922"/>
    </source>
</evidence>
<feature type="transmembrane region" description="Helical" evidence="10">
    <location>
        <begin position="427"/>
        <end position="446"/>
    </location>
</feature>
<dbReference type="GO" id="GO:0005789">
    <property type="term" value="C:endoplasmic reticulum membrane"/>
    <property type="evidence" value="ECO:0007669"/>
    <property type="project" value="UniProtKB-SubCell"/>
</dbReference>
<keyword evidence="8 10" id="KW-1133">Transmembrane helix</keyword>
<evidence type="ECO:0000256" key="5">
    <source>
        <dbReference type="ARBA" id="ARBA00022679"/>
    </source>
</evidence>
<evidence type="ECO:0000256" key="4">
    <source>
        <dbReference type="ARBA" id="ARBA00022676"/>
    </source>
</evidence>
<evidence type="ECO:0000256" key="7">
    <source>
        <dbReference type="ARBA" id="ARBA00022824"/>
    </source>
</evidence>
<keyword evidence="7 10" id="KW-0256">Endoplasmic reticulum</keyword>
<sequence length="601" mass="67221">MILSLLCRFKWDVTFIIFFSLLIRTLCGLSDYSGFNDPPKFGDYEAQRHWMEITLNLPLNEWYKESDNNPSNYWPLDYPPLSGYQSLIHGFLVGWVEPSATSLRSSWGYESPLSKIMMRFTVILSDFIVFVPSALAALAAVATAVANSGRIVDRHCFLLACAIVFLQPVAIITDHGHFQYNCISLGLTSGAIACIMRGRIYSGSILFCLALNHKQMSLFFAPAFFGHLLGVAFQNGSQSSRIVTVSSSTLPNPSIRLVQKVVTVIKLGIVVMLTFAICWAPVVLPAIHDAGGLIPAIMRVFHRIFPLKRGLFEDYVANFWCVSSLFVKWKSLFDNASLFKTSMVLTMLSFLPSVIHQILRPSPLGLLFALVNSSFSFFIFGFQVHEKSILLPLLPATLLSIQDPVTAVWLALAAMPSMYPLLVRDGVAVPYFALSMLFAAIILPDLPPLGRRLKGSKHGGDMKAKEDLDVNHESRKVSDVVVGEEGSAAGGLKYRRGLMKPDVKEDTKSEKGRNERGKNSTLFGLSSLWRQYVGGEWKVSGWIRSYVALISLLFALALHILKFSIPPPDYVPWLYDRLFVTFSFANFVPIMVYYQIQQWFC</sequence>
<dbReference type="AlphaFoldDB" id="A0A7S0UJD0"/>
<organism evidence="11">
    <name type="scientific">Polytomella parva</name>
    <dbReference type="NCBI Taxonomy" id="51329"/>
    <lineage>
        <taxon>Eukaryota</taxon>
        <taxon>Viridiplantae</taxon>
        <taxon>Chlorophyta</taxon>
        <taxon>core chlorophytes</taxon>
        <taxon>Chlorophyceae</taxon>
        <taxon>CS clade</taxon>
        <taxon>Chlamydomonadales</taxon>
        <taxon>Chlamydomonadaceae</taxon>
        <taxon>Polytomella</taxon>
    </lineage>
</organism>
<feature type="transmembrane region" description="Helical" evidence="10">
    <location>
        <begin position="257"/>
        <end position="284"/>
    </location>
</feature>
<keyword evidence="4 10" id="KW-0328">Glycosyltransferase</keyword>
<protein>
    <recommendedName>
        <fullName evidence="10">Alpha-1,3-glucosyltransferase</fullName>
        <ecNumber evidence="10">2.4.1.-</ecNumber>
    </recommendedName>
</protein>
<keyword evidence="6 10" id="KW-0812">Transmembrane</keyword>
<evidence type="ECO:0000256" key="8">
    <source>
        <dbReference type="ARBA" id="ARBA00022989"/>
    </source>
</evidence>
<dbReference type="PANTHER" id="PTHR12413:SF1">
    <property type="entry name" value="DOLICHYL PYROPHOSPHATE MAN9GLCNAC2 ALPHA-1,3-GLUCOSYLTRANSFERASE"/>
    <property type="match status" value="1"/>
</dbReference>
<feature type="transmembrane region" description="Helical" evidence="10">
    <location>
        <begin position="156"/>
        <end position="172"/>
    </location>
</feature>
<dbReference type="Pfam" id="PF03155">
    <property type="entry name" value="Alg6_Alg8"/>
    <property type="match status" value="1"/>
</dbReference>
<comment type="similarity">
    <text evidence="3 10">Belongs to the ALG6/ALG8 glucosyltransferase family.</text>
</comment>
<evidence type="ECO:0000256" key="3">
    <source>
        <dbReference type="ARBA" id="ARBA00008715"/>
    </source>
</evidence>
<dbReference type="PANTHER" id="PTHR12413">
    <property type="entry name" value="DOLICHYL GLYCOSYLTRANSFERASE"/>
    <property type="match status" value="1"/>
</dbReference>
<evidence type="ECO:0000256" key="10">
    <source>
        <dbReference type="RuleBase" id="RU363110"/>
    </source>
</evidence>
<evidence type="ECO:0000256" key="6">
    <source>
        <dbReference type="ARBA" id="ARBA00022692"/>
    </source>
</evidence>
<feature type="transmembrane region" description="Helical" evidence="10">
    <location>
        <begin position="12"/>
        <end position="32"/>
    </location>
</feature>
<keyword evidence="9 10" id="KW-0472">Membrane</keyword>
<dbReference type="EC" id="2.4.1.-" evidence="10"/>
<dbReference type="GO" id="GO:0042281">
    <property type="term" value="F:dolichyl pyrophosphate Man9GlcNAc2 alpha-1,3-glucosyltransferase activity"/>
    <property type="evidence" value="ECO:0007669"/>
    <property type="project" value="TreeGrafter"/>
</dbReference>
<evidence type="ECO:0000313" key="11">
    <source>
        <dbReference type="EMBL" id="CAD8764377.1"/>
    </source>
</evidence>
<comment type="subcellular location">
    <subcellularLocation>
        <location evidence="1 10">Endoplasmic reticulum membrane</location>
        <topology evidence="1 10">Multi-pass membrane protein</topology>
    </subcellularLocation>
</comment>
<dbReference type="EMBL" id="HBFM01001373">
    <property type="protein sequence ID" value="CAD8764377.1"/>
    <property type="molecule type" value="Transcribed_RNA"/>
</dbReference>
<feature type="transmembrane region" description="Helical" evidence="10">
    <location>
        <begin position="116"/>
        <end position="144"/>
    </location>
</feature>
<dbReference type="UniPathway" id="UPA00378"/>
<feature type="transmembrane region" description="Helical" evidence="10">
    <location>
        <begin position="389"/>
        <end position="415"/>
    </location>
</feature>
<gene>
    <name evidence="11" type="ORF">PPAR00522_LOCUS761</name>
</gene>
<feature type="transmembrane region" description="Helical" evidence="10">
    <location>
        <begin position="364"/>
        <end position="382"/>
    </location>
</feature>
<accession>A0A7S0UJD0</accession>
<keyword evidence="5 10" id="KW-0808">Transferase</keyword>
<evidence type="ECO:0000256" key="9">
    <source>
        <dbReference type="ARBA" id="ARBA00023136"/>
    </source>
</evidence>
<comment type="pathway">
    <text evidence="2 10">Protein modification; protein glycosylation.</text>
</comment>
<reference evidence="11" key="1">
    <citation type="submission" date="2021-01" db="EMBL/GenBank/DDBJ databases">
        <authorList>
            <person name="Corre E."/>
            <person name="Pelletier E."/>
            <person name="Niang G."/>
            <person name="Scheremetjew M."/>
            <person name="Finn R."/>
            <person name="Kale V."/>
            <person name="Holt S."/>
            <person name="Cochrane G."/>
            <person name="Meng A."/>
            <person name="Brown T."/>
            <person name="Cohen L."/>
        </authorList>
    </citation>
    <scope>NUCLEOTIDE SEQUENCE</scope>
    <source>
        <strain evidence="11">SAG 63-3</strain>
    </source>
</reference>
<name>A0A7S0UJD0_9CHLO</name>
<dbReference type="InterPro" id="IPR004856">
    <property type="entry name" value="Glyco_trans_ALG6/ALG8"/>
</dbReference>
<feature type="transmembrane region" description="Helical" evidence="10">
    <location>
        <begin position="217"/>
        <end position="237"/>
    </location>
</feature>